<dbReference type="Gene3D" id="3.90.180.10">
    <property type="entry name" value="Medium-chain alcohol dehydrogenases, catalytic domain"/>
    <property type="match status" value="1"/>
</dbReference>
<dbReference type="PANTHER" id="PTHR28244">
    <property type="entry name" value="RNA POLYMERASE I-SPECIFIC TRANSCRIPTION INITIATION FACTOR RRN11"/>
    <property type="match status" value="1"/>
</dbReference>
<comment type="similarity">
    <text evidence="1">Belongs to the zinc-containing alcohol dehydrogenase family.</text>
</comment>
<dbReference type="AlphaFoldDB" id="A0A8H4R6Q7"/>
<feature type="compositionally biased region" description="Acidic residues" evidence="3">
    <location>
        <begin position="617"/>
        <end position="627"/>
    </location>
</feature>
<dbReference type="Gene3D" id="3.40.50.720">
    <property type="entry name" value="NAD(P)-binding Rossmann-like Domain"/>
    <property type="match status" value="1"/>
</dbReference>
<dbReference type="InterPro" id="IPR053029">
    <property type="entry name" value="RNA_pol_I-specific_init_factor"/>
</dbReference>
<dbReference type="SMART" id="SM00829">
    <property type="entry name" value="PKS_ER"/>
    <property type="match status" value="1"/>
</dbReference>
<dbReference type="Pfam" id="PF04090">
    <property type="entry name" value="Rrn11"/>
    <property type="match status" value="1"/>
</dbReference>
<feature type="domain" description="Enoyl reductase (ER)" evidence="4">
    <location>
        <begin position="14"/>
        <end position="313"/>
    </location>
</feature>
<dbReference type="GO" id="GO:0016651">
    <property type="term" value="F:oxidoreductase activity, acting on NAD(P)H"/>
    <property type="evidence" value="ECO:0007669"/>
    <property type="project" value="InterPro"/>
</dbReference>
<feature type="region of interest" description="Disordered" evidence="3">
    <location>
        <begin position="328"/>
        <end position="363"/>
    </location>
</feature>
<feature type="compositionally biased region" description="Polar residues" evidence="3">
    <location>
        <begin position="530"/>
        <end position="544"/>
    </location>
</feature>
<dbReference type="InterPro" id="IPR011032">
    <property type="entry name" value="GroES-like_sf"/>
</dbReference>
<feature type="region of interest" description="Disordered" evidence="3">
    <location>
        <begin position="615"/>
        <end position="636"/>
    </location>
</feature>
<dbReference type="EMBL" id="JAAMPI010001849">
    <property type="protein sequence ID" value="KAF4622732.1"/>
    <property type="molecule type" value="Genomic_DNA"/>
</dbReference>
<evidence type="ECO:0000313" key="5">
    <source>
        <dbReference type="EMBL" id="KAF4622732.1"/>
    </source>
</evidence>
<keyword evidence="2" id="KW-0560">Oxidoreductase</keyword>
<proteinExistence type="inferred from homology"/>
<dbReference type="Proteomes" id="UP000566819">
    <property type="component" value="Unassembled WGS sequence"/>
</dbReference>
<dbReference type="PANTHER" id="PTHR28244:SF1">
    <property type="entry name" value="RNA POLYMERASE I-SPECIFIC TRANSCRIPTION INITIATION FACTOR RRN11"/>
    <property type="match status" value="1"/>
</dbReference>
<dbReference type="InterPro" id="IPR013154">
    <property type="entry name" value="ADH-like_N"/>
</dbReference>
<organism evidence="5 6">
    <name type="scientific">Cudoniella acicularis</name>
    <dbReference type="NCBI Taxonomy" id="354080"/>
    <lineage>
        <taxon>Eukaryota</taxon>
        <taxon>Fungi</taxon>
        <taxon>Dikarya</taxon>
        <taxon>Ascomycota</taxon>
        <taxon>Pezizomycotina</taxon>
        <taxon>Leotiomycetes</taxon>
        <taxon>Helotiales</taxon>
        <taxon>Tricladiaceae</taxon>
        <taxon>Cudoniella</taxon>
    </lineage>
</organism>
<dbReference type="InterPro" id="IPR047122">
    <property type="entry name" value="Trans-enoyl_RdTase-like"/>
</dbReference>
<evidence type="ECO:0000256" key="1">
    <source>
        <dbReference type="ARBA" id="ARBA00008072"/>
    </source>
</evidence>
<accession>A0A8H4R6Q7</accession>
<feature type="compositionally biased region" description="Basic and acidic residues" evidence="3">
    <location>
        <begin position="769"/>
        <end position="784"/>
    </location>
</feature>
<dbReference type="OrthoDB" id="10257049at2759"/>
<evidence type="ECO:0000259" key="4">
    <source>
        <dbReference type="SMART" id="SM00829"/>
    </source>
</evidence>
<dbReference type="Pfam" id="PF08240">
    <property type="entry name" value="ADH_N"/>
    <property type="match status" value="1"/>
</dbReference>
<dbReference type="GO" id="GO:0017025">
    <property type="term" value="F:TBP-class protein binding"/>
    <property type="evidence" value="ECO:0007669"/>
    <property type="project" value="TreeGrafter"/>
</dbReference>
<feature type="region of interest" description="Disordered" evidence="3">
    <location>
        <begin position="769"/>
        <end position="803"/>
    </location>
</feature>
<feature type="region of interest" description="Disordered" evidence="3">
    <location>
        <begin position="530"/>
        <end position="551"/>
    </location>
</feature>
<name>A0A8H4R6Q7_9HELO</name>
<dbReference type="CDD" id="cd08249">
    <property type="entry name" value="enoyl_reductase_like"/>
    <property type="match status" value="1"/>
</dbReference>
<feature type="region of interest" description="Disordered" evidence="3">
    <location>
        <begin position="415"/>
        <end position="443"/>
    </location>
</feature>
<sequence>MSNQAQNIAAVLETRHARVKIVNRAIPKPGPDELVVRNRAVATNPADWMIQDYGVLVEKYPTVLGSDSCGTVTEVGSSVTKFKVGDRVTGFAGVIYNSDINHGAWQTYTVLREIACTKIPDSMTFEEGSVFPMAMATSAVTIFANMGIPRPTKPVPTQEFGFFIWGASSSVGVSAFFDYHDPKVVENVVEAAKLAGTPIRFGFDTITKGTTSKQSADVLIASGGPGSKLVLVLDWSGKEAKPEGVDISQTAALRTGTDLPELGSWLFNDFLQSALEDGSIVSAPKIEIVEGGIESAQKAFDMSKAGVSGKKMALFALPLSTATQATISRVHFPTRPPSRKRKRAASDSSENEDAELYNRGDANNLPAALTNPLSLTPNEIAQYRLAGLSLDEELPDSKGIGEWPHRGLPVERDFFESQRRRKNKKGKEKAIEDTDEDEEGHHSEAHLGVLTTILHRCLLENDIPRASKAWALLLREEVGGSPIDIKSTGYWGIGAELLVKSFDRTSRHKLHRISDPEDDSEEEWEANLTHGNLTNEDASGGETSINDEHKIHQRWGTKEGLKKAKSYYEWLVVQFPYKRQYHNYVSAVDFFPAMLSCEVYGIQCEHCSALQKIPDTSEIDSGEENEENSSGSEGFENSGSHFGFSGKFDPSNPNGSKQNSDKRRLYAQKIWTQRDKIRRTALIAAEAVATRMSQLIEGVLFSQNHELLRLRGMLALYIGDLSVPEMPVDQGDFDGADADTRYLHRRRVNEHEQGKQKREEEQGIAREMFTKSKECGGDSVDLKELSSVQDEAEDSQSIYDSDG</sequence>
<dbReference type="InterPro" id="IPR007224">
    <property type="entry name" value="TIF_Rrn11"/>
</dbReference>
<dbReference type="GO" id="GO:0001164">
    <property type="term" value="F:RNA polymerase I core promoter sequence-specific DNA binding"/>
    <property type="evidence" value="ECO:0007669"/>
    <property type="project" value="InterPro"/>
</dbReference>
<comment type="caution">
    <text evidence="5">The sequence shown here is derived from an EMBL/GenBank/DDBJ whole genome shotgun (WGS) entry which is preliminary data.</text>
</comment>
<protein>
    <recommendedName>
        <fullName evidence="4">Enoyl reductase (ER) domain-containing protein</fullName>
    </recommendedName>
</protein>
<evidence type="ECO:0000256" key="2">
    <source>
        <dbReference type="ARBA" id="ARBA00023002"/>
    </source>
</evidence>
<dbReference type="GO" id="GO:0001181">
    <property type="term" value="F:RNA polymerase I general transcription initiation factor activity"/>
    <property type="evidence" value="ECO:0007669"/>
    <property type="project" value="InterPro"/>
</dbReference>
<dbReference type="GO" id="GO:0070860">
    <property type="term" value="C:RNA polymerase I core factor complex"/>
    <property type="evidence" value="ECO:0007669"/>
    <property type="project" value="TreeGrafter"/>
</dbReference>
<keyword evidence="6" id="KW-1185">Reference proteome</keyword>
<dbReference type="SUPFAM" id="SSF50129">
    <property type="entry name" value="GroES-like"/>
    <property type="match status" value="1"/>
</dbReference>
<evidence type="ECO:0000313" key="6">
    <source>
        <dbReference type="Proteomes" id="UP000566819"/>
    </source>
</evidence>
<dbReference type="GO" id="GO:0042790">
    <property type="term" value="P:nucleolar large rRNA transcription by RNA polymerase I"/>
    <property type="evidence" value="ECO:0007669"/>
    <property type="project" value="TreeGrafter"/>
</dbReference>
<gene>
    <name evidence="5" type="ORF">G7Y89_g14293</name>
</gene>
<evidence type="ECO:0000256" key="3">
    <source>
        <dbReference type="SAM" id="MobiDB-lite"/>
    </source>
</evidence>
<reference evidence="5 6" key="1">
    <citation type="submission" date="2020-03" db="EMBL/GenBank/DDBJ databases">
        <title>Draft Genome Sequence of Cudoniella acicularis.</title>
        <authorList>
            <person name="Buettner E."/>
            <person name="Kellner H."/>
        </authorList>
    </citation>
    <scope>NUCLEOTIDE SEQUENCE [LARGE SCALE GENOMIC DNA]</scope>
    <source>
        <strain evidence="5 6">DSM 108380</strain>
    </source>
</reference>
<dbReference type="InterPro" id="IPR020843">
    <property type="entry name" value="ER"/>
</dbReference>